<accession>H1FYE4</accession>
<name>B6BGE3_SULGG</name>
<dbReference type="eggNOG" id="COG1083">
    <property type="taxonomic scope" value="Bacteria"/>
</dbReference>
<dbReference type="InterPro" id="IPR050793">
    <property type="entry name" value="CMP-NeuNAc_synthase"/>
</dbReference>
<dbReference type="Proteomes" id="UP000006431">
    <property type="component" value="Unassembled WGS sequence"/>
</dbReference>
<dbReference type="InterPro" id="IPR003329">
    <property type="entry name" value="Cytidylyl_trans"/>
</dbReference>
<evidence type="ECO:0000313" key="2">
    <source>
        <dbReference type="Proteomes" id="UP000006431"/>
    </source>
</evidence>
<dbReference type="RefSeq" id="WP_008335671.1">
    <property type="nucleotide sequence ID" value="NZ_AFRZ01000001.1"/>
</dbReference>
<dbReference type="EMBL" id="AFRZ01000001">
    <property type="protein sequence ID" value="EHP29570.1"/>
    <property type="molecule type" value="Genomic_DNA"/>
</dbReference>
<dbReference type="EC" id="2.7.7.43" evidence="1"/>
<keyword evidence="1" id="KW-0548">Nucleotidyltransferase</keyword>
<dbReference type="PATRIC" id="fig|929558.5.peg.1041"/>
<sequence>MTNKILAIIPARGGSKGLPKKNILDLLSKPLIVWSIDAALNSKYITKTLVSSDNDEILSISKKYGSSTIKRPDILATDTASSESAVLDALKKLKEDSEEYDYLILLQPTSPLRDAKDIDEAFEIFFNSDATALISVCETDNKILKAFKKNDSGYIDGISNNDYPFARRQDLPKTYMSNGAIYIIKVDEFLKSEKLFTDKTISYVMSDEKSIDVDTKEDFESIETILKVKNA</sequence>
<dbReference type="STRING" id="929558.SMGD1_1046"/>
<protein>
    <submittedName>
        <fullName evidence="1">N-acylneuraminate cytidylyltransferase</fullName>
        <ecNumber evidence="1">2.7.7.43</ecNumber>
    </submittedName>
</protein>
<gene>
    <name evidence="1" type="primary">neuA</name>
    <name evidence="1" type="ORF">SMGD1_1046</name>
</gene>
<dbReference type="PANTHER" id="PTHR21485">
    <property type="entry name" value="HAD SUPERFAMILY MEMBERS CMAS AND KDSC"/>
    <property type="match status" value="1"/>
</dbReference>
<keyword evidence="2" id="KW-1185">Reference proteome</keyword>
<dbReference type="GO" id="GO:0008781">
    <property type="term" value="F:N-acylneuraminate cytidylyltransferase activity"/>
    <property type="evidence" value="ECO:0007669"/>
    <property type="project" value="UniProtKB-EC"/>
</dbReference>
<organism evidence="1 2">
    <name type="scientific">Sulfurimonas gotlandica (strain DSM 19862 / JCM 16533 / GD1)</name>
    <dbReference type="NCBI Taxonomy" id="929558"/>
    <lineage>
        <taxon>Bacteria</taxon>
        <taxon>Pseudomonadati</taxon>
        <taxon>Campylobacterota</taxon>
        <taxon>Epsilonproteobacteria</taxon>
        <taxon>Campylobacterales</taxon>
        <taxon>Sulfurimonadaceae</taxon>
        <taxon>Sulfurimonas</taxon>
    </lineage>
</organism>
<dbReference type="HOGENOM" id="CLU_042930_1_1_7"/>
<dbReference type="InterPro" id="IPR029044">
    <property type="entry name" value="Nucleotide-diphossugar_trans"/>
</dbReference>
<evidence type="ECO:0000313" key="1">
    <source>
        <dbReference type="EMBL" id="EHP29570.1"/>
    </source>
</evidence>
<comment type="caution">
    <text evidence="1">The sequence shown here is derived from an EMBL/GenBank/DDBJ whole genome shotgun (WGS) entry which is preliminary data.</text>
</comment>
<dbReference type="Pfam" id="PF02348">
    <property type="entry name" value="CTP_transf_3"/>
    <property type="match status" value="1"/>
</dbReference>
<proteinExistence type="predicted"/>
<dbReference type="PANTHER" id="PTHR21485:SF6">
    <property type="entry name" value="N-ACYLNEURAMINATE CYTIDYLYLTRANSFERASE-RELATED"/>
    <property type="match status" value="1"/>
</dbReference>
<dbReference type="CDD" id="cd02513">
    <property type="entry name" value="CMP-NeuAc_Synthase"/>
    <property type="match status" value="1"/>
</dbReference>
<dbReference type="SUPFAM" id="SSF53448">
    <property type="entry name" value="Nucleotide-diphospho-sugar transferases"/>
    <property type="match status" value="1"/>
</dbReference>
<dbReference type="OrthoDB" id="9805604at2"/>
<dbReference type="Gene3D" id="3.90.550.10">
    <property type="entry name" value="Spore Coat Polysaccharide Biosynthesis Protein SpsA, Chain A"/>
    <property type="match status" value="1"/>
</dbReference>
<accession>B6BGE3</accession>
<dbReference type="AlphaFoldDB" id="B6BGE3"/>
<keyword evidence="1" id="KW-0808">Transferase</keyword>
<reference evidence="1 2" key="1">
    <citation type="journal article" date="2012" name="Proc. Natl. Acad. Sci. U.S.A.">
        <title>Genome and physiology of a model Epsilonproteobacterium responsible for sulfide detoxification in marine oxygen depletion zones.</title>
        <authorList>
            <person name="Grote J."/>
            <person name="Schott T."/>
            <person name="Bruckner C.G."/>
            <person name="Glockner F.O."/>
            <person name="Jost G."/>
            <person name="Teeling H."/>
            <person name="Labrenz M."/>
            <person name="Jurgens K."/>
        </authorList>
    </citation>
    <scope>NUCLEOTIDE SEQUENCE [LARGE SCALE GENOMIC DNA]</scope>
    <source>
        <strain evidence="1 2">GD1</strain>
    </source>
</reference>